<evidence type="ECO:0000313" key="2">
    <source>
        <dbReference type="Proteomes" id="UP001500416"/>
    </source>
</evidence>
<keyword evidence="2" id="KW-1185">Reference proteome</keyword>
<organism evidence="1 2">
    <name type="scientific">Saccharothrix mutabilis subsp. mutabilis</name>
    <dbReference type="NCBI Taxonomy" id="66855"/>
    <lineage>
        <taxon>Bacteria</taxon>
        <taxon>Bacillati</taxon>
        <taxon>Actinomycetota</taxon>
        <taxon>Actinomycetes</taxon>
        <taxon>Pseudonocardiales</taxon>
        <taxon>Pseudonocardiaceae</taxon>
        <taxon>Saccharothrix</taxon>
    </lineage>
</organism>
<name>A0ABP3D0T9_9PSEU</name>
<proteinExistence type="predicted"/>
<gene>
    <name evidence="1" type="ORF">GCM10010492_17860</name>
</gene>
<dbReference type="EMBL" id="BAAABU010000003">
    <property type="protein sequence ID" value="GAA0220258.1"/>
    <property type="molecule type" value="Genomic_DNA"/>
</dbReference>
<reference evidence="2" key="1">
    <citation type="journal article" date="2019" name="Int. J. Syst. Evol. Microbiol.">
        <title>The Global Catalogue of Microorganisms (GCM) 10K type strain sequencing project: providing services to taxonomists for standard genome sequencing and annotation.</title>
        <authorList>
            <consortium name="The Broad Institute Genomics Platform"/>
            <consortium name="The Broad Institute Genome Sequencing Center for Infectious Disease"/>
            <person name="Wu L."/>
            <person name="Ma J."/>
        </authorList>
    </citation>
    <scope>NUCLEOTIDE SEQUENCE [LARGE SCALE GENOMIC DNA]</scope>
    <source>
        <strain evidence="2">JCM 3380</strain>
    </source>
</reference>
<protein>
    <submittedName>
        <fullName evidence="1">Uncharacterized protein</fullName>
    </submittedName>
</protein>
<accession>A0ABP3D0T9</accession>
<dbReference type="Proteomes" id="UP001500416">
    <property type="component" value="Unassembled WGS sequence"/>
</dbReference>
<evidence type="ECO:0000313" key="1">
    <source>
        <dbReference type="EMBL" id="GAA0220258.1"/>
    </source>
</evidence>
<comment type="caution">
    <text evidence="1">The sequence shown here is derived from an EMBL/GenBank/DDBJ whole genome shotgun (WGS) entry which is preliminary data.</text>
</comment>
<sequence length="100" mass="10398">MLRVAAGGWRWWVGVGCGSAVAARWVGPGGCGSAVWARRRRGLAVGLGGRAWRAGWVAIGAGCGWWVRRAVRAAGGVGGEGWGLGWVVERVAGDEWRVGA</sequence>